<sequence length="88" mass="9279">MGRIALRQPVACNNVTARCSAEAAWIAPSQGLLAMTKAGSAGSALLTSLHHHGCIRQLVRMRTLRWEMPGQFAGDGLDAGDHAALELA</sequence>
<comment type="caution">
    <text evidence="1">The sequence shown here is derived from an EMBL/GenBank/DDBJ whole genome shotgun (WGS) entry which is preliminary data.</text>
</comment>
<dbReference type="Proteomes" id="UP000317176">
    <property type="component" value="Unassembled WGS sequence"/>
</dbReference>
<gene>
    <name evidence="1" type="ORF">IQ17_03108</name>
</gene>
<reference evidence="1 2" key="1">
    <citation type="journal article" date="2015" name="Stand. Genomic Sci.">
        <title>Genomic Encyclopedia of Bacterial and Archaeal Type Strains, Phase III: the genomes of soil and plant-associated and newly described type strains.</title>
        <authorList>
            <person name="Whitman W.B."/>
            <person name="Woyke T."/>
            <person name="Klenk H.P."/>
            <person name="Zhou Y."/>
            <person name="Lilburn T.G."/>
            <person name="Beck B.J."/>
            <person name="De Vos P."/>
            <person name="Vandamme P."/>
            <person name="Eisen J.A."/>
            <person name="Garrity G."/>
            <person name="Hugenholtz P."/>
            <person name="Kyrpides N.C."/>
        </authorList>
    </citation>
    <scope>NUCLEOTIDE SEQUENCE [LARGE SCALE GENOMIC DNA]</scope>
    <source>
        <strain evidence="1 2">CGMCC 1.10947</strain>
    </source>
</reference>
<protein>
    <submittedName>
        <fullName evidence="1">Uncharacterized protein</fullName>
    </submittedName>
</protein>
<dbReference type="AlphaFoldDB" id="A0A562LDB4"/>
<name>A0A562LDB4_9BRAD</name>
<dbReference type="EMBL" id="VLKL01000007">
    <property type="protein sequence ID" value="TWI05608.1"/>
    <property type="molecule type" value="Genomic_DNA"/>
</dbReference>
<organism evidence="1 2">
    <name type="scientific">Bradyrhizobium daqingense</name>
    <dbReference type="NCBI Taxonomy" id="993502"/>
    <lineage>
        <taxon>Bacteria</taxon>
        <taxon>Pseudomonadati</taxon>
        <taxon>Pseudomonadota</taxon>
        <taxon>Alphaproteobacteria</taxon>
        <taxon>Hyphomicrobiales</taxon>
        <taxon>Nitrobacteraceae</taxon>
        <taxon>Bradyrhizobium</taxon>
    </lineage>
</organism>
<proteinExistence type="predicted"/>
<accession>A0A562LDB4</accession>
<keyword evidence="2" id="KW-1185">Reference proteome</keyword>
<evidence type="ECO:0000313" key="2">
    <source>
        <dbReference type="Proteomes" id="UP000317176"/>
    </source>
</evidence>
<evidence type="ECO:0000313" key="1">
    <source>
        <dbReference type="EMBL" id="TWI05608.1"/>
    </source>
</evidence>